<feature type="transmembrane region" description="Helical" evidence="6">
    <location>
        <begin position="76"/>
        <end position="100"/>
    </location>
</feature>
<evidence type="ECO:0000313" key="9">
    <source>
        <dbReference type="Proteomes" id="UP000605970"/>
    </source>
</evidence>
<feature type="compositionally biased region" description="Basic and acidic residues" evidence="5">
    <location>
        <begin position="387"/>
        <end position="397"/>
    </location>
</feature>
<feature type="transmembrane region" description="Helical" evidence="6">
    <location>
        <begin position="38"/>
        <end position="64"/>
    </location>
</feature>
<proteinExistence type="predicted"/>
<dbReference type="OrthoDB" id="5820127at2759"/>
<accession>A0A8S9ZJR9</accession>
<keyword evidence="2 6" id="KW-0812">Transmembrane</keyword>
<dbReference type="PANTHER" id="PTHR23360">
    <property type="entry name" value="G-PROTEIN COUPLED RECEPTORS FAMILY 1 PROFILE DOMAIN-CONTAINING PROTEIN-RELATED"/>
    <property type="match status" value="1"/>
</dbReference>
<feature type="transmembrane region" description="Helical" evidence="6">
    <location>
        <begin position="207"/>
        <end position="229"/>
    </location>
</feature>
<evidence type="ECO:0000256" key="5">
    <source>
        <dbReference type="SAM" id="MobiDB-lite"/>
    </source>
</evidence>
<dbReference type="InterPro" id="IPR000276">
    <property type="entry name" value="GPCR_Rhodpsn"/>
</dbReference>
<dbReference type="InterPro" id="IPR017452">
    <property type="entry name" value="GPCR_Rhodpsn_7TM"/>
</dbReference>
<evidence type="ECO:0000256" key="1">
    <source>
        <dbReference type="ARBA" id="ARBA00004370"/>
    </source>
</evidence>
<name>A0A8S9ZJR9_9BILA</name>
<feature type="transmembrane region" description="Helical" evidence="6">
    <location>
        <begin position="156"/>
        <end position="174"/>
    </location>
</feature>
<evidence type="ECO:0000256" key="6">
    <source>
        <dbReference type="SAM" id="Phobius"/>
    </source>
</evidence>
<dbReference type="Proteomes" id="UP000605970">
    <property type="component" value="Unassembled WGS sequence"/>
</dbReference>
<dbReference type="Gene3D" id="1.20.1070.10">
    <property type="entry name" value="Rhodopsin 7-helix transmembrane proteins"/>
    <property type="match status" value="1"/>
</dbReference>
<feature type="transmembrane region" description="Helical" evidence="6">
    <location>
        <begin position="294"/>
        <end position="317"/>
    </location>
</feature>
<organism evidence="8 9">
    <name type="scientific">Meloidogyne graminicola</name>
    <dbReference type="NCBI Taxonomy" id="189291"/>
    <lineage>
        <taxon>Eukaryota</taxon>
        <taxon>Metazoa</taxon>
        <taxon>Ecdysozoa</taxon>
        <taxon>Nematoda</taxon>
        <taxon>Chromadorea</taxon>
        <taxon>Rhabditida</taxon>
        <taxon>Tylenchina</taxon>
        <taxon>Tylenchomorpha</taxon>
        <taxon>Tylenchoidea</taxon>
        <taxon>Meloidogynidae</taxon>
        <taxon>Meloidogyninae</taxon>
        <taxon>Meloidogyne</taxon>
    </lineage>
</organism>
<dbReference type="PROSITE" id="PS50262">
    <property type="entry name" value="G_PROTEIN_RECEP_F1_2"/>
    <property type="match status" value="1"/>
</dbReference>
<dbReference type="GO" id="GO:0004930">
    <property type="term" value="F:G protein-coupled receptor activity"/>
    <property type="evidence" value="ECO:0007669"/>
    <property type="project" value="InterPro"/>
</dbReference>
<comment type="caution">
    <text evidence="8">The sequence shown here is derived from an EMBL/GenBank/DDBJ whole genome shotgun (WGS) entry which is preliminary data.</text>
</comment>
<protein>
    <submittedName>
        <fullName evidence="8">G_PROTEIN_RECEP_F1_2 domain-containing protein</fullName>
    </submittedName>
</protein>
<dbReference type="SUPFAM" id="SSF81321">
    <property type="entry name" value="Family A G protein-coupled receptor-like"/>
    <property type="match status" value="1"/>
</dbReference>
<dbReference type="SMART" id="SM01381">
    <property type="entry name" value="7TM_GPCR_Srsx"/>
    <property type="match status" value="1"/>
</dbReference>
<dbReference type="EMBL" id="JABEBT010000075">
    <property type="protein sequence ID" value="KAF7633508.1"/>
    <property type="molecule type" value="Genomic_DNA"/>
</dbReference>
<reference evidence="8" key="1">
    <citation type="journal article" date="2020" name="Ecol. Evol.">
        <title>Genome structure and content of the rice root-knot nematode (Meloidogyne graminicola).</title>
        <authorList>
            <person name="Phan N.T."/>
            <person name="Danchin E.G.J."/>
            <person name="Klopp C."/>
            <person name="Perfus-Barbeoch L."/>
            <person name="Kozlowski D.K."/>
            <person name="Koutsovoulos G.D."/>
            <person name="Lopez-Roques C."/>
            <person name="Bouchez O."/>
            <person name="Zahm M."/>
            <person name="Besnard G."/>
            <person name="Bellafiore S."/>
        </authorList>
    </citation>
    <scope>NUCLEOTIDE SEQUENCE</scope>
    <source>
        <strain evidence="8">VN-18</strain>
    </source>
</reference>
<keyword evidence="4 6" id="KW-0472">Membrane</keyword>
<sequence>MQFNNSSINIMQNIEEKNNISDDLFTIMSNTQGTHFALILPSCIMTLLSIIGIPLNFGIIYVSIKYRNKLNSTANFLIALNALFDLLQLTHPFPYLYIAITSKNFIGTFDSMRLLIPSLFGIQCSLTCITLTAFDRLFAVLYPIKYNNMSTKKQSIYSLILIILCTVNGLWNVIELWKKCELESEKQVTGFIGQIGWDSRNYLGHYLVGPILIGISIFCYILICLILIVRKVKKWINSALYDKNNTLPLNNNLFQHQYKLLKSLSLIVTVHVGTVLFGSLLLGVTSNFSTIVNWYLMNLSVSIILMGPLTNAIVLYLNSSDYFDLFTIVLHQLKIFFLKSIVSILKICRIFPQINLNITQPTKINPQQNQEMYCYTTTEPINGINNESKRSNKENRKNIKKFW</sequence>
<evidence type="ECO:0000313" key="8">
    <source>
        <dbReference type="EMBL" id="KAF7633508.1"/>
    </source>
</evidence>
<dbReference type="InterPro" id="IPR047130">
    <property type="entry name" value="7TM_GPCR_Srsx_nematod"/>
</dbReference>
<dbReference type="Pfam" id="PF10320">
    <property type="entry name" value="7TM_GPCR_Srsx"/>
    <property type="match status" value="1"/>
</dbReference>
<dbReference type="GO" id="GO:0016020">
    <property type="term" value="C:membrane"/>
    <property type="evidence" value="ECO:0007669"/>
    <property type="project" value="UniProtKB-SubCell"/>
</dbReference>
<dbReference type="PANTHER" id="PTHR23360:SF5">
    <property type="entry name" value="G-PROTEIN COUPLED RECEPTORS FAMILY 1 PROFILE DOMAIN-CONTAINING PROTEIN"/>
    <property type="match status" value="1"/>
</dbReference>
<feature type="domain" description="G-protein coupled receptors family 1 profile" evidence="7">
    <location>
        <begin position="55"/>
        <end position="167"/>
    </location>
</feature>
<evidence type="ECO:0000259" key="7">
    <source>
        <dbReference type="PROSITE" id="PS50262"/>
    </source>
</evidence>
<comment type="subcellular location">
    <subcellularLocation>
        <location evidence="1">Membrane</location>
    </subcellularLocation>
</comment>
<evidence type="ECO:0000256" key="3">
    <source>
        <dbReference type="ARBA" id="ARBA00022989"/>
    </source>
</evidence>
<evidence type="ECO:0000256" key="4">
    <source>
        <dbReference type="ARBA" id="ARBA00023136"/>
    </source>
</evidence>
<feature type="transmembrane region" description="Helical" evidence="6">
    <location>
        <begin position="264"/>
        <end position="282"/>
    </location>
</feature>
<feature type="transmembrane region" description="Helical" evidence="6">
    <location>
        <begin position="120"/>
        <end position="144"/>
    </location>
</feature>
<dbReference type="AlphaFoldDB" id="A0A8S9ZJR9"/>
<gene>
    <name evidence="8" type="ORF">Mgra_00007090</name>
</gene>
<feature type="region of interest" description="Disordered" evidence="5">
    <location>
        <begin position="384"/>
        <end position="403"/>
    </location>
</feature>
<keyword evidence="9" id="KW-1185">Reference proteome</keyword>
<keyword evidence="3 6" id="KW-1133">Transmembrane helix</keyword>
<evidence type="ECO:0000256" key="2">
    <source>
        <dbReference type="ARBA" id="ARBA00022692"/>
    </source>
</evidence>
<dbReference type="InterPro" id="IPR019424">
    <property type="entry name" value="7TM_GPCR_Srsx"/>
</dbReference>